<dbReference type="EMBL" id="MCRJ01000302">
    <property type="protein sequence ID" value="ODN65398.1"/>
    <property type="molecule type" value="Genomic_DNA"/>
</dbReference>
<evidence type="ECO:0000313" key="2">
    <source>
        <dbReference type="EMBL" id="ODN65398.1"/>
    </source>
</evidence>
<protein>
    <recommendedName>
        <fullName evidence="4">Polysaccharide biosynthesis protein C-terminal domain-containing protein</fullName>
    </recommendedName>
</protein>
<dbReference type="RefSeq" id="WP_069308549.1">
    <property type="nucleotide sequence ID" value="NZ_MCRJ01000302.1"/>
</dbReference>
<dbReference type="Proteomes" id="UP000094622">
    <property type="component" value="Unassembled WGS sequence"/>
</dbReference>
<evidence type="ECO:0000313" key="3">
    <source>
        <dbReference type="Proteomes" id="UP000094622"/>
    </source>
</evidence>
<evidence type="ECO:0000256" key="1">
    <source>
        <dbReference type="SAM" id="Phobius"/>
    </source>
</evidence>
<reference evidence="2 3" key="1">
    <citation type="submission" date="2016-07" db="EMBL/GenBank/DDBJ databases">
        <title>Draft Genome Sequence of Methylobrevis pamukkalensis PK2.</title>
        <authorList>
            <person name="Vasilenko O.V."/>
            <person name="Doronina N.V."/>
            <person name="Shmareva M.N."/>
            <person name="Tarlachkov S.V."/>
            <person name="Mustakhimov I."/>
            <person name="Trotsenko Y.A."/>
        </authorList>
    </citation>
    <scope>NUCLEOTIDE SEQUENCE [LARGE SCALE GENOMIC DNA]</scope>
    <source>
        <strain evidence="2 3">PK2</strain>
    </source>
</reference>
<comment type="caution">
    <text evidence="2">The sequence shown here is derived from an EMBL/GenBank/DDBJ whole genome shotgun (WGS) entry which is preliminary data.</text>
</comment>
<organism evidence="2 3">
    <name type="scientific">Methylobrevis pamukkalensis</name>
    <dbReference type="NCBI Taxonomy" id="1439726"/>
    <lineage>
        <taxon>Bacteria</taxon>
        <taxon>Pseudomonadati</taxon>
        <taxon>Pseudomonadota</taxon>
        <taxon>Alphaproteobacteria</taxon>
        <taxon>Hyphomicrobiales</taxon>
        <taxon>Pleomorphomonadaceae</taxon>
        <taxon>Methylobrevis</taxon>
    </lineage>
</organism>
<dbReference type="OrthoDB" id="8251896at2"/>
<name>A0A1E3GMW1_9HYPH</name>
<sequence>MVLLTLGGEKIYPRVVTTALVLRLAALALVVPTHGALGAAIVWSLGTIATSAILVRLCIRRTGIDPSVMILFRART</sequence>
<keyword evidence="1" id="KW-0812">Transmembrane</keyword>
<accession>A0A1E3GMW1</accession>
<gene>
    <name evidence="2" type="ORF">A6302_04546</name>
</gene>
<keyword evidence="1" id="KW-0472">Membrane</keyword>
<keyword evidence="1" id="KW-1133">Transmembrane helix</keyword>
<feature type="transmembrane region" description="Helical" evidence="1">
    <location>
        <begin position="37"/>
        <end position="59"/>
    </location>
</feature>
<proteinExistence type="predicted"/>
<evidence type="ECO:0008006" key="4">
    <source>
        <dbReference type="Google" id="ProtNLM"/>
    </source>
</evidence>
<dbReference type="AlphaFoldDB" id="A0A1E3GMW1"/>
<keyword evidence="3" id="KW-1185">Reference proteome</keyword>